<feature type="domain" description="Proteasome activator Blm10 middle HEAT repeats region" evidence="10">
    <location>
        <begin position="333"/>
        <end position="861"/>
    </location>
</feature>
<evidence type="ECO:0000313" key="13">
    <source>
        <dbReference type="Proteomes" id="UP000077315"/>
    </source>
</evidence>
<name>A0A167JGZ0_PHYB8</name>
<dbReference type="InterPro" id="IPR016024">
    <property type="entry name" value="ARM-type_fold"/>
</dbReference>
<evidence type="ECO:0000256" key="7">
    <source>
        <dbReference type="ARBA" id="ARBA00023204"/>
    </source>
</evidence>
<dbReference type="Gene3D" id="1.25.10.10">
    <property type="entry name" value="Leucine-rich Repeat Variant"/>
    <property type="match status" value="1"/>
</dbReference>
<protein>
    <recommendedName>
        <fullName evidence="14">Proteasome activator Blm10 mid region domain-containing protein</fullName>
    </recommendedName>
</protein>
<sequence>TMYYSQALPYAHLLGGEAEQWLETICTNLAIAVRAQDYQSGVVAWTRRLCSYLDMKHALSRDVRANLAKIMFDLTIAPGMDTALIELWANLCVRLIRKTKRLGPEDLTLPWRPLYERIDKSIFPKSRQRTLISDKHMGSVLRLVEHCQRFFEPSATQEILDEFLPKFTTHSIADAILAQGYIVLFLPVVVPKHSVTHHQLSNTSMTPKAYLPTIFSMWSIFTCSTTYDAQFTDLISRIAEHNTDTKDWQEIGLFTKQQIKTVFTVCLRMMNLPVGSGTTGYGNNGLKVDIRAGNSLFLRRKPKFKSLARLMVYTMFPENHQDGTESSFTLSCLGELIQAIELYYHPSNHGSWSYPLAVFACHLSSEFLKRWKQERDDDCNTPVERRLTSDLRREFVLILRPVIYLSMFGKDHYTVGASQSTLTYLSWLEPTLIFPGLFERIYPSLETLTETHRTASALSILADIALPMLSRDHYPAGGKHLLPLLHLATPGIDMNDPMKAMGALMFIATAVMSVPIRDLTDGNSYYNPAVDGESHYDEMDIDDENHVKELPREVEDQLCKATTGQFEEWLAKFLRRVFTIFENLPQHDRKKQGGAMEAGVTQMLLHACDVVFGQLSDNLYDLALRMVVEFVNDQVIPNAVRTTGLLCDSITSANVKKAAKHFIPLCIANIRTELDYGASSTITNSASSNPIQSDSTLHWNQNILFSVVSMLGPEILNYKTEIIDIGHEMIAKCRSRRGVMWTGKFLRNVLKGLLETYPKDFRNLKPEEWNNKDLMGNSHLLWGKPGNPKDLAIDWHTPNEDEKNFALEFLDTFLTPSLRRLEELISDDPNVVKPTSTHELTNEFCRHLAIVRNCLMGSSTMVKDDGIDEESKPETIDTSDDEIVNLRAAQRLVAGYAFTGTDPRTEKARAIRKNIGELLHKIALYFKTHREDDVESIKIVIKITRAFLTERGVEKALYERSKNGYNYAKGLGKTPLSHKSYPRNLLVRRAYNHHLLRLRQNFQGRVRTEFHDNLLQDILDLSLSSYAEIRKMSQNALSASARYFLGAKYMIMPTILEALEQKNDSNRMKGSLYLLTHKSLLMICLRDWKFISMFVLAICRAQHEDKPSIQELIRKVFVDYVSHYNTFSFRAIVPNDINISLEKLYPSGAAIQKTKALETKVTERQQNQIQSYHQLIQSLLDVMKDKKVHWRYATMAANFLELFLRPEMAPTAGLAEFANKCALSELPPLRRIGVGATTQLLLYIKQRTFAEGDQDLLITKSTRNPLKRIISVDGKNTHMSQKLLEYFCVSSLLVDRTTTGWYVWPKTYEAYEICTDETIPTVDPESQEAYNELKKAFLSLDYWQKMSGYISQETSRNQEDVFTMSHGRLFCSIFQSFQDGPLSVCKEIIEGLCNASDQKNHQRAAAELLGGLVRGMKHWPVSKSLKTWEWLVPLLQKTFSSITPDSLTYWESFVRFCSSDHDPRRIRPLIDLVLKAEFDPTSDAAFSESRKLLLVRTLMTSLKWRMLPFSDRLLETYLCNLQHPYKQVREVIGGNINEIMQIQWVPALPSVEALMSSNAREKQDGVGNVPFSLAEQGQEKHIQDVIKHLDHWLAEAEKRSTVGSSDYTNASKTGKLFQDIYKIMNLAGTLPYVLPFMPRLFKMQEMNDDQDLQQMATRVLHLMAQLSYPPSMVPQLIQQFIDILKTSSSWHIRIRALPVLQIFFFKHLFVMDGDQILRIMEIISAMLLDPQIEVRVVRQMAAVTLGGLVRCSQRDAIDSLRKRFSAQLDTRLPKRRRHPTTGKVIEPAGFAEAMLSKHAGALGLSCLVNAFPYEVPKWMPFVLCELAGCMSDPAEIQSTVRKTFSDFRRTHSDAWHEDMNKFTEDQLSMLSDMLISPSYYA</sequence>
<dbReference type="EMBL" id="KV441007">
    <property type="protein sequence ID" value="OAD65959.1"/>
    <property type="molecule type" value="Genomic_DNA"/>
</dbReference>
<dbReference type="InterPro" id="IPR011989">
    <property type="entry name" value="ARM-like"/>
</dbReference>
<dbReference type="Pfam" id="PF16507">
    <property type="entry name" value="HEAT_PSME4_mid"/>
    <property type="match status" value="1"/>
</dbReference>
<keyword evidence="5" id="KW-0677">Repeat</keyword>
<comment type="similarity">
    <text evidence="3">Belongs to the BLM10 family.</text>
</comment>
<evidence type="ECO:0000259" key="11">
    <source>
        <dbReference type="Pfam" id="PF23096"/>
    </source>
</evidence>
<reference evidence="13" key="1">
    <citation type="submission" date="2015-06" db="EMBL/GenBank/DDBJ databases">
        <title>Expansion of signal transduction pathways in fungi by whole-genome duplication.</title>
        <authorList>
            <consortium name="DOE Joint Genome Institute"/>
            <person name="Corrochano L.M."/>
            <person name="Kuo A."/>
            <person name="Marcet-Houben M."/>
            <person name="Polaino S."/>
            <person name="Salamov A."/>
            <person name="Villalobos J.M."/>
            <person name="Alvarez M.I."/>
            <person name="Avalos J."/>
            <person name="Benito E.P."/>
            <person name="Benoit I."/>
            <person name="Burger G."/>
            <person name="Camino L.P."/>
            <person name="Canovas D."/>
            <person name="Cerda-Olmedo E."/>
            <person name="Cheng J.-F."/>
            <person name="Dominguez A."/>
            <person name="Elias M."/>
            <person name="Eslava A.P."/>
            <person name="Glaser F."/>
            <person name="Grimwood J."/>
            <person name="Gutierrez G."/>
            <person name="Heitman J."/>
            <person name="Henrissat B."/>
            <person name="Iturriaga E.A."/>
            <person name="Lang B.F."/>
            <person name="Lavin J.L."/>
            <person name="Lee S."/>
            <person name="Li W."/>
            <person name="Lindquist E."/>
            <person name="Lopez-Garcia S."/>
            <person name="Luque E.M."/>
            <person name="Marcos A.T."/>
            <person name="Martin J."/>
            <person name="McCluskey K."/>
            <person name="Medina H.R."/>
            <person name="Miralles-Duran A."/>
            <person name="Miyazaki A."/>
            <person name="Munoz-Torres E."/>
            <person name="Oguiza J.A."/>
            <person name="Ohm R."/>
            <person name="Olmedo M."/>
            <person name="Orejas M."/>
            <person name="Ortiz-Castellanos L."/>
            <person name="Pisabarro A.G."/>
            <person name="Rodriguez-Romero J."/>
            <person name="Ruiz-Herrera J."/>
            <person name="Ruiz-Vazquez R."/>
            <person name="Sanz C."/>
            <person name="Schackwitz W."/>
            <person name="Schmutz J."/>
            <person name="Shahriari M."/>
            <person name="Shelest E."/>
            <person name="Silva-Franco F."/>
            <person name="Soanes D."/>
            <person name="Syed K."/>
            <person name="Tagua V.G."/>
            <person name="Talbot N.J."/>
            <person name="Thon M."/>
            <person name="De vries R.P."/>
            <person name="Wiebenga A."/>
            <person name="Yadav J.S."/>
            <person name="Braun E.L."/>
            <person name="Baker S."/>
            <person name="Garre V."/>
            <person name="Horwitz B."/>
            <person name="Torres-Martinez S."/>
            <person name="Idnurm A."/>
            <person name="Herrera-Estrella A."/>
            <person name="Gabaldon T."/>
            <person name="Grigoriev I.V."/>
        </authorList>
    </citation>
    <scope>NUCLEOTIDE SEQUENCE [LARGE SCALE GENOMIC DNA]</scope>
    <source>
        <strain evidence="13">NRRL 1555(-)</strain>
    </source>
</reference>
<evidence type="ECO:0000256" key="8">
    <source>
        <dbReference type="ARBA" id="ARBA00023242"/>
    </source>
</evidence>
<keyword evidence="4" id="KW-0963">Cytoplasm</keyword>
<dbReference type="GO" id="GO:0010499">
    <property type="term" value="P:proteasomal ubiquitin-independent protein catabolic process"/>
    <property type="evidence" value="ECO:0007669"/>
    <property type="project" value="TreeGrafter"/>
</dbReference>
<evidence type="ECO:0000256" key="6">
    <source>
        <dbReference type="ARBA" id="ARBA00022763"/>
    </source>
</evidence>
<dbReference type="PANTHER" id="PTHR32170">
    <property type="entry name" value="PROTEASOME ACTIVATOR COMPLEX SUBUNIT 4"/>
    <property type="match status" value="1"/>
</dbReference>
<dbReference type="GO" id="GO:0016504">
    <property type="term" value="F:peptidase activator activity"/>
    <property type="evidence" value="ECO:0007669"/>
    <property type="project" value="InterPro"/>
</dbReference>
<dbReference type="Proteomes" id="UP000077315">
    <property type="component" value="Unassembled WGS sequence"/>
</dbReference>
<dbReference type="SUPFAM" id="SSF48371">
    <property type="entry name" value="ARM repeat"/>
    <property type="match status" value="2"/>
</dbReference>
<dbReference type="Pfam" id="PF23096">
    <property type="entry name" value="HEAT_PSME4"/>
    <property type="match status" value="1"/>
</dbReference>
<dbReference type="GO" id="GO:0016607">
    <property type="term" value="C:nuclear speck"/>
    <property type="evidence" value="ECO:0007669"/>
    <property type="project" value="UniProtKB-SubCell"/>
</dbReference>
<evidence type="ECO:0000256" key="3">
    <source>
        <dbReference type="ARBA" id="ARBA00005739"/>
    </source>
</evidence>
<accession>A0A167JGZ0</accession>
<feature type="non-terminal residue" evidence="12">
    <location>
        <position position="1881"/>
    </location>
</feature>
<feature type="domain" description="Proteasome activator complex subunit 4-like HEAT repeat-like" evidence="11">
    <location>
        <begin position="1294"/>
        <end position="1495"/>
    </location>
</feature>
<dbReference type="InParanoid" id="A0A167JGZ0"/>
<keyword evidence="6" id="KW-0227">DNA damage</keyword>
<dbReference type="InterPro" id="IPR032430">
    <property type="entry name" value="Blm10_mid"/>
</dbReference>
<keyword evidence="13" id="KW-1185">Reference proteome</keyword>
<comment type="subcellular location">
    <subcellularLocation>
        <location evidence="2">Cytoplasm</location>
    </subcellularLocation>
    <subcellularLocation>
        <location evidence="1">Nucleus speckle</location>
    </subcellularLocation>
</comment>
<evidence type="ECO:0000256" key="2">
    <source>
        <dbReference type="ARBA" id="ARBA00004496"/>
    </source>
</evidence>
<evidence type="ECO:0000259" key="10">
    <source>
        <dbReference type="Pfam" id="PF16507"/>
    </source>
</evidence>
<feature type="non-terminal residue" evidence="12">
    <location>
        <position position="1"/>
    </location>
</feature>
<dbReference type="GO" id="GO:0006281">
    <property type="term" value="P:DNA repair"/>
    <property type="evidence" value="ECO:0007669"/>
    <property type="project" value="UniProtKB-KW"/>
</dbReference>
<evidence type="ECO:0000256" key="1">
    <source>
        <dbReference type="ARBA" id="ARBA00004324"/>
    </source>
</evidence>
<dbReference type="Pfam" id="PF11919">
    <property type="entry name" value="PSME4_C"/>
    <property type="match status" value="1"/>
</dbReference>
<dbReference type="InterPro" id="IPR035309">
    <property type="entry name" value="PSME4"/>
</dbReference>
<evidence type="ECO:0008006" key="14">
    <source>
        <dbReference type="Google" id="ProtNLM"/>
    </source>
</evidence>
<proteinExistence type="inferred from homology"/>
<dbReference type="OrthoDB" id="17907at2759"/>
<dbReference type="InterPro" id="IPR055455">
    <property type="entry name" value="HEAT_PSME4"/>
</dbReference>
<dbReference type="STRING" id="763407.A0A167JGZ0"/>
<evidence type="ECO:0000259" key="9">
    <source>
        <dbReference type="Pfam" id="PF11919"/>
    </source>
</evidence>
<evidence type="ECO:0000313" key="12">
    <source>
        <dbReference type="EMBL" id="OAD65959.1"/>
    </source>
</evidence>
<evidence type="ECO:0000256" key="5">
    <source>
        <dbReference type="ARBA" id="ARBA00022737"/>
    </source>
</evidence>
<feature type="domain" description="Proteasome activator complex subunit 4 C-terminal" evidence="9">
    <location>
        <begin position="1796"/>
        <end position="1881"/>
    </location>
</feature>
<dbReference type="GO" id="GO:0070628">
    <property type="term" value="F:proteasome binding"/>
    <property type="evidence" value="ECO:0007669"/>
    <property type="project" value="InterPro"/>
</dbReference>
<organism evidence="12 13">
    <name type="scientific">Phycomyces blakesleeanus (strain ATCC 8743b / DSM 1359 / FGSC 10004 / NBRC 33097 / NRRL 1555)</name>
    <dbReference type="NCBI Taxonomy" id="763407"/>
    <lineage>
        <taxon>Eukaryota</taxon>
        <taxon>Fungi</taxon>
        <taxon>Fungi incertae sedis</taxon>
        <taxon>Mucoromycota</taxon>
        <taxon>Mucoromycotina</taxon>
        <taxon>Mucoromycetes</taxon>
        <taxon>Mucorales</taxon>
        <taxon>Phycomycetaceae</taxon>
        <taxon>Phycomyces</taxon>
    </lineage>
</organism>
<dbReference type="InterPro" id="IPR021843">
    <property type="entry name" value="PSME4_C"/>
</dbReference>
<keyword evidence="8" id="KW-0539">Nucleus</keyword>
<dbReference type="GeneID" id="29004832"/>
<evidence type="ECO:0000256" key="4">
    <source>
        <dbReference type="ARBA" id="ARBA00022490"/>
    </source>
</evidence>
<dbReference type="GO" id="GO:0005829">
    <property type="term" value="C:cytosol"/>
    <property type="evidence" value="ECO:0007669"/>
    <property type="project" value="TreeGrafter"/>
</dbReference>
<gene>
    <name evidence="12" type="ORF">PHYBLDRAFT_95900</name>
</gene>
<dbReference type="PANTHER" id="PTHR32170:SF3">
    <property type="entry name" value="PROTEASOME ACTIVATOR COMPLEX SUBUNIT 4"/>
    <property type="match status" value="1"/>
</dbReference>
<dbReference type="VEuPathDB" id="FungiDB:PHYBLDRAFT_95900"/>
<dbReference type="RefSeq" id="XP_018283999.1">
    <property type="nucleotide sequence ID" value="XM_018443927.1"/>
</dbReference>
<keyword evidence="7" id="KW-0234">DNA repair</keyword>